<proteinExistence type="predicted"/>
<dbReference type="CDD" id="cd06259">
    <property type="entry name" value="YdcF-like"/>
    <property type="match status" value="1"/>
</dbReference>
<dbReference type="Gene3D" id="1.10.3620.10">
    <property type="entry name" value="YdcF like domain"/>
    <property type="match status" value="1"/>
</dbReference>
<dbReference type="InterPro" id="IPR051599">
    <property type="entry name" value="Cell_Envelope_Assoc"/>
</dbReference>
<dbReference type="InterPro" id="IPR014729">
    <property type="entry name" value="Rossmann-like_a/b/a_fold"/>
</dbReference>
<dbReference type="Pfam" id="PF02698">
    <property type="entry name" value="DUF218"/>
    <property type="match status" value="1"/>
</dbReference>
<evidence type="ECO:0000313" key="3">
    <source>
        <dbReference type="Proteomes" id="UP000366872"/>
    </source>
</evidence>
<keyword evidence="3" id="KW-1185">Reference proteome</keyword>
<dbReference type="PANTHER" id="PTHR30336:SF20">
    <property type="entry name" value="DUF218 DOMAIN-CONTAINING PROTEIN"/>
    <property type="match status" value="1"/>
</dbReference>
<protein>
    <recommendedName>
        <fullName evidence="1">DUF218 domain-containing protein</fullName>
    </recommendedName>
</protein>
<dbReference type="RefSeq" id="WP_136080697.1">
    <property type="nucleotide sequence ID" value="NZ_CAAHFG010000002.1"/>
</dbReference>
<dbReference type="InterPro" id="IPR003848">
    <property type="entry name" value="DUF218"/>
</dbReference>
<dbReference type="AlphaFoldDB" id="A0A6C2U6T2"/>
<dbReference type="Proteomes" id="UP000366872">
    <property type="component" value="Unassembled WGS sequence"/>
</dbReference>
<evidence type="ECO:0000313" key="2">
    <source>
        <dbReference type="EMBL" id="VGO15096.1"/>
    </source>
</evidence>
<dbReference type="GO" id="GO:0005886">
    <property type="term" value="C:plasma membrane"/>
    <property type="evidence" value="ECO:0007669"/>
    <property type="project" value="TreeGrafter"/>
</dbReference>
<accession>A0A6C2U6T2</accession>
<organism evidence="2 3">
    <name type="scientific">Pontiella desulfatans</name>
    <dbReference type="NCBI Taxonomy" id="2750659"/>
    <lineage>
        <taxon>Bacteria</taxon>
        <taxon>Pseudomonadati</taxon>
        <taxon>Kiritimatiellota</taxon>
        <taxon>Kiritimatiellia</taxon>
        <taxon>Kiritimatiellales</taxon>
        <taxon>Pontiellaceae</taxon>
        <taxon>Pontiella</taxon>
    </lineage>
</organism>
<feature type="domain" description="DUF218" evidence="1">
    <location>
        <begin position="75"/>
        <end position="172"/>
    </location>
</feature>
<dbReference type="EMBL" id="CAAHFG010000002">
    <property type="protein sequence ID" value="VGO15096.1"/>
    <property type="molecule type" value="Genomic_DNA"/>
</dbReference>
<sequence>MKPGPKEKAGDLNRILEFLARRDIPELSKEAFQNHCGEARADLLIFVAGLSTPDLAVPVAEAWWSGIAKKIMVVGGKGHSTENLRSGFRHHPIYHAVPTDDRAEADMVADLMIHHLNVPADKILIENHSTNCGKNAALALEVARTDGPFPRSVILIQEAAMQRRTYECFLHEWKETGAQFTNFALSIPHFRSEGETLTCDHPQKLDPAPFEYQLQLVLGEIPRLRDDEHGYGPNGSGFIGHVDIPAHIESAFARLQCTHASKIRKKLS</sequence>
<dbReference type="Gene3D" id="3.40.50.620">
    <property type="entry name" value="HUPs"/>
    <property type="match status" value="1"/>
</dbReference>
<reference evidence="2 3" key="1">
    <citation type="submission" date="2019-04" db="EMBL/GenBank/DDBJ databases">
        <authorList>
            <person name="Van Vliet M D."/>
        </authorList>
    </citation>
    <scope>NUCLEOTIDE SEQUENCE [LARGE SCALE GENOMIC DNA]</scope>
    <source>
        <strain evidence="2 3">F1</strain>
    </source>
</reference>
<dbReference type="PANTHER" id="PTHR30336">
    <property type="entry name" value="INNER MEMBRANE PROTEIN, PROBABLE PERMEASE"/>
    <property type="match status" value="1"/>
</dbReference>
<evidence type="ECO:0000259" key="1">
    <source>
        <dbReference type="Pfam" id="PF02698"/>
    </source>
</evidence>
<name>A0A6C2U6T2_PONDE</name>
<gene>
    <name evidence="2" type="ORF">PDESU_03676</name>
</gene>